<dbReference type="Pfam" id="PF04539">
    <property type="entry name" value="Sigma70_r3"/>
    <property type="match status" value="1"/>
</dbReference>
<dbReference type="InterPro" id="IPR000943">
    <property type="entry name" value="RNA_pol_sigma70"/>
</dbReference>
<evidence type="ECO:0000256" key="4">
    <source>
        <dbReference type="ARBA" id="ARBA00023163"/>
    </source>
</evidence>
<proteinExistence type="predicted"/>
<accession>A0ABX1H1K2</accession>
<feature type="domain" description="RNA polymerase sigma-70 region 4" evidence="8">
    <location>
        <begin position="218"/>
        <end position="266"/>
    </location>
</feature>
<protein>
    <submittedName>
        <fullName evidence="9">SigB/SigF/SigG family RNA polymerase sigma factor</fullName>
    </submittedName>
</protein>
<evidence type="ECO:0000259" key="7">
    <source>
        <dbReference type="Pfam" id="PF04542"/>
    </source>
</evidence>
<dbReference type="PANTHER" id="PTHR30385">
    <property type="entry name" value="SIGMA FACTOR F FLAGELLAR"/>
    <property type="match status" value="1"/>
</dbReference>
<reference evidence="9 10" key="1">
    <citation type="submission" date="2020-04" db="EMBL/GenBank/DDBJ databases">
        <title>Phylogenetic Diversity and Antibacterial Activity against Ralstonia solanacearum of Endophytic Actinomycete Isolated from Moss.</title>
        <authorList>
            <person name="Zhuang X."/>
        </authorList>
    </citation>
    <scope>NUCLEOTIDE SEQUENCE [LARGE SCALE GENOMIC DNA]</scope>
    <source>
        <strain evidence="9 10">LD120</strain>
    </source>
</reference>
<dbReference type="SUPFAM" id="SSF88659">
    <property type="entry name" value="Sigma3 and sigma4 domains of RNA polymerase sigma factors"/>
    <property type="match status" value="2"/>
</dbReference>
<evidence type="ECO:0000256" key="2">
    <source>
        <dbReference type="ARBA" id="ARBA00023082"/>
    </source>
</evidence>
<dbReference type="Pfam" id="PF04542">
    <property type="entry name" value="Sigma70_r2"/>
    <property type="match status" value="1"/>
</dbReference>
<evidence type="ECO:0000259" key="8">
    <source>
        <dbReference type="Pfam" id="PF04545"/>
    </source>
</evidence>
<dbReference type="NCBIfam" id="TIGR02937">
    <property type="entry name" value="sigma70-ECF"/>
    <property type="match status" value="1"/>
</dbReference>
<evidence type="ECO:0000256" key="5">
    <source>
        <dbReference type="SAM" id="MobiDB-lite"/>
    </source>
</evidence>
<dbReference type="InterPro" id="IPR036388">
    <property type="entry name" value="WH-like_DNA-bd_sf"/>
</dbReference>
<dbReference type="PANTHER" id="PTHR30385:SF4">
    <property type="entry name" value="RNA POLYMERASE SIGMA-E FACTOR"/>
    <property type="match status" value="1"/>
</dbReference>
<keyword evidence="1" id="KW-0805">Transcription regulation</keyword>
<name>A0ABX1H1K2_9ACTN</name>
<evidence type="ECO:0000259" key="6">
    <source>
        <dbReference type="Pfam" id="PF04539"/>
    </source>
</evidence>
<evidence type="ECO:0000256" key="1">
    <source>
        <dbReference type="ARBA" id="ARBA00023015"/>
    </source>
</evidence>
<dbReference type="InterPro" id="IPR014284">
    <property type="entry name" value="RNA_pol_sigma-70_dom"/>
</dbReference>
<comment type="caution">
    <text evidence="9">The sequence shown here is derived from an EMBL/GenBank/DDBJ whole genome shotgun (WGS) entry which is preliminary data.</text>
</comment>
<keyword evidence="3" id="KW-0238">DNA-binding</keyword>
<sequence length="282" mass="31653">MVTAVLPVPEQRTSASRMPVSSADTTSDTKDDFRRLRALPEGPGRWLLRDRIVSDWLPMSRRIAAKYRGRGENWEDLCQISALGLVKAVNGFDPEVSPAFETYAVPTIQGEIKHHFRDNTWGVHVPRRVQELRGTVRAAYRELAPRTSPRRPQVEDIAEYSGLSQKEVREGMQALHSYRPLSTDVSYGEGGESTLTDRFGASDPGFDLVIGREAVRPALARLPDRERRILYMRFFRSMTQSTIAAELGLSQMHVSRLISQACAQVRRDVENEEEGAEGAEAA</sequence>
<feature type="domain" description="RNA polymerase sigma-70 region 3" evidence="6">
    <location>
        <begin position="131"/>
        <end position="189"/>
    </location>
</feature>
<gene>
    <name evidence="9" type="ORF">HFV08_11915</name>
</gene>
<evidence type="ECO:0000313" key="10">
    <source>
        <dbReference type="Proteomes" id="UP000772196"/>
    </source>
</evidence>
<dbReference type="Pfam" id="PF04545">
    <property type="entry name" value="Sigma70_r4"/>
    <property type="match status" value="1"/>
</dbReference>
<dbReference type="CDD" id="cd06171">
    <property type="entry name" value="Sigma70_r4"/>
    <property type="match status" value="1"/>
</dbReference>
<keyword evidence="10" id="KW-1185">Reference proteome</keyword>
<evidence type="ECO:0000256" key="3">
    <source>
        <dbReference type="ARBA" id="ARBA00023125"/>
    </source>
</evidence>
<dbReference type="PRINTS" id="PR00046">
    <property type="entry name" value="SIGMA70FCT"/>
</dbReference>
<feature type="region of interest" description="Disordered" evidence="5">
    <location>
        <begin position="1"/>
        <end position="31"/>
    </location>
</feature>
<dbReference type="Proteomes" id="UP000772196">
    <property type="component" value="Unassembled WGS sequence"/>
</dbReference>
<dbReference type="InterPro" id="IPR013325">
    <property type="entry name" value="RNA_pol_sigma_r2"/>
</dbReference>
<dbReference type="Gene3D" id="1.10.10.10">
    <property type="entry name" value="Winged helix-like DNA-binding domain superfamily/Winged helix DNA-binding domain"/>
    <property type="match status" value="2"/>
</dbReference>
<dbReference type="InterPro" id="IPR007624">
    <property type="entry name" value="RNA_pol_sigma70_r3"/>
</dbReference>
<dbReference type="InterPro" id="IPR013324">
    <property type="entry name" value="RNA_pol_sigma_r3/r4-like"/>
</dbReference>
<dbReference type="NCBIfam" id="TIGR02980">
    <property type="entry name" value="SigBFG"/>
    <property type="match status" value="1"/>
</dbReference>
<dbReference type="Gene3D" id="1.20.120.1810">
    <property type="match status" value="1"/>
</dbReference>
<keyword evidence="4" id="KW-0804">Transcription</keyword>
<dbReference type="EMBL" id="JAAWWP010000006">
    <property type="protein sequence ID" value="NKI41933.1"/>
    <property type="molecule type" value="Genomic_DNA"/>
</dbReference>
<dbReference type="InterPro" id="IPR007630">
    <property type="entry name" value="RNA_pol_sigma70_r4"/>
</dbReference>
<dbReference type="InterPro" id="IPR014322">
    <property type="entry name" value="RNA_pol_sigma-B/F/G"/>
</dbReference>
<feature type="domain" description="RNA polymerase sigma-70 region 2" evidence="7">
    <location>
        <begin position="53"/>
        <end position="121"/>
    </location>
</feature>
<keyword evidence="2" id="KW-0731">Sigma factor</keyword>
<dbReference type="InterPro" id="IPR007627">
    <property type="entry name" value="RNA_pol_sigma70_r2"/>
</dbReference>
<evidence type="ECO:0000313" key="9">
    <source>
        <dbReference type="EMBL" id="NKI41933.1"/>
    </source>
</evidence>
<organism evidence="9 10">
    <name type="scientific">Streptomyces physcomitrii</name>
    <dbReference type="NCBI Taxonomy" id="2724184"/>
    <lineage>
        <taxon>Bacteria</taxon>
        <taxon>Bacillati</taxon>
        <taxon>Actinomycetota</taxon>
        <taxon>Actinomycetes</taxon>
        <taxon>Kitasatosporales</taxon>
        <taxon>Streptomycetaceae</taxon>
        <taxon>Streptomyces</taxon>
    </lineage>
</organism>
<dbReference type="SUPFAM" id="SSF88946">
    <property type="entry name" value="Sigma2 domain of RNA polymerase sigma factors"/>
    <property type="match status" value="1"/>
</dbReference>